<protein>
    <submittedName>
        <fullName evidence="4">Predicted permease, DMT superfamily</fullName>
    </submittedName>
</protein>
<feature type="transmembrane region" description="Helical" evidence="2">
    <location>
        <begin position="99"/>
        <end position="116"/>
    </location>
</feature>
<evidence type="ECO:0000256" key="1">
    <source>
        <dbReference type="ARBA" id="ARBA00007362"/>
    </source>
</evidence>
<keyword evidence="2" id="KW-1133">Transmembrane helix</keyword>
<feature type="transmembrane region" description="Helical" evidence="2">
    <location>
        <begin position="177"/>
        <end position="198"/>
    </location>
</feature>
<sequence>MKNKLGYLYAISSAIIYGIMPIFTKSLINFGINPITSSFYRMFLWLLPIFIYCKCIIKIDLSLKKKELIEVFLAGALFGGTSITLFSSYKYLGAGCAESIHFIYPCIIFIIMSFVFKNKPSKAEILALILSCIGVLMLADFSDVHELSGVIYAVASAFFFAFYSVSIEKSNMPNMNVMKSLFYVNFFGAIVIGLYALVLKIPIKYDFSHGQWGFLLVYSFFLTIGATLLYQLAIFKIGATKTGILSTAEPIVSLIAGFIIFSEDMGINKIIAIIFIVLAAIYIVRRQDKVNE</sequence>
<feature type="domain" description="EamA" evidence="3">
    <location>
        <begin position="5"/>
        <end position="138"/>
    </location>
</feature>
<feature type="transmembrane region" description="Helical" evidence="2">
    <location>
        <begin position="147"/>
        <end position="165"/>
    </location>
</feature>
<keyword evidence="2" id="KW-0812">Transmembrane</keyword>
<dbReference type="RefSeq" id="WP_019035225.1">
    <property type="nucleotide sequence ID" value="NZ_UGSZ01000001.1"/>
</dbReference>
<name>A0A379C6A4_9FIRM</name>
<feature type="transmembrane region" description="Helical" evidence="2">
    <location>
        <begin position="69"/>
        <end position="87"/>
    </location>
</feature>
<feature type="transmembrane region" description="Helical" evidence="2">
    <location>
        <begin position="123"/>
        <end position="141"/>
    </location>
</feature>
<comment type="similarity">
    <text evidence="1">Belongs to the EamA transporter family.</text>
</comment>
<dbReference type="OrthoDB" id="9808556at2"/>
<feature type="transmembrane region" description="Helical" evidence="2">
    <location>
        <begin position="267"/>
        <end position="284"/>
    </location>
</feature>
<gene>
    <name evidence="4" type="ORF">NCTC13149_01453</name>
</gene>
<evidence type="ECO:0000313" key="4">
    <source>
        <dbReference type="EMBL" id="SUB57608.1"/>
    </source>
</evidence>
<feature type="transmembrane region" description="Helical" evidence="2">
    <location>
        <begin position="242"/>
        <end position="261"/>
    </location>
</feature>
<dbReference type="EMBL" id="UGSZ01000001">
    <property type="protein sequence ID" value="SUB57608.1"/>
    <property type="molecule type" value="Genomic_DNA"/>
</dbReference>
<dbReference type="SUPFAM" id="SSF103481">
    <property type="entry name" value="Multidrug resistance efflux transporter EmrE"/>
    <property type="match status" value="2"/>
</dbReference>
<dbReference type="AlphaFoldDB" id="A0A379C6A4"/>
<keyword evidence="2" id="KW-0472">Membrane</keyword>
<dbReference type="GO" id="GO:0016020">
    <property type="term" value="C:membrane"/>
    <property type="evidence" value="ECO:0007669"/>
    <property type="project" value="InterPro"/>
</dbReference>
<evidence type="ECO:0000313" key="5">
    <source>
        <dbReference type="Proteomes" id="UP000255517"/>
    </source>
</evidence>
<feature type="domain" description="EamA" evidence="3">
    <location>
        <begin position="148"/>
        <end position="284"/>
    </location>
</feature>
<proteinExistence type="inferred from homology"/>
<accession>A0A379C6A4</accession>
<dbReference type="PANTHER" id="PTHR22911">
    <property type="entry name" value="ACYL-MALONYL CONDENSING ENZYME-RELATED"/>
    <property type="match status" value="1"/>
</dbReference>
<organism evidence="4 5">
    <name type="scientific">Peptoniphilus lacrimalis</name>
    <dbReference type="NCBI Taxonomy" id="33031"/>
    <lineage>
        <taxon>Bacteria</taxon>
        <taxon>Bacillati</taxon>
        <taxon>Bacillota</taxon>
        <taxon>Tissierellia</taxon>
        <taxon>Tissierellales</taxon>
        <taxon>Peptoniphilaceae</taxon>
        <taxon>Peptoniphilus</taxon>
    </lineage>
</organism>
<feature type="transmembrane region" description="Helical" evidence="2">
    <location>
        <begin position="210"/>
        <end position="230"/>
    </location>
</feature>
<dbReference type="Pfam" id="PF00892">
    <property type="entry name" value="EamA"/>
    <property type="match status" value="2"/>
</dbReference>
<evidence type="ECO:0000259" key="3">
    <source>
        <dbReference type="Pfam" id="PF00892"/>
    </source>
</evidence>
<dbReference type="InterPro" id="IPR000620">
    <property type="entry name" value="EamA_dom"/>
</dbReference>
<dbReference type="InterPro" id="IPR037185">
    <property type="entry name" value="EmrE-like"/>
</dbReference>
<dbReference type="Proteomes" id="UP000255517">
    <property type="component" value="Unassembled WGS sequence"/>
</dbReference>
<feature type="transmembrane region" description="Helical" evidence="2">
    <location>
        <begin position="7"/>
        <end position="32"/>
    </location>
</feature>
<reference evidence="4 5" key="1">
    <citation type="submission" date="2018-06" db="EMBL/GenBank/DDBJ databases">
        <authorList>
            <consortium name="Pathogen Informatics"/>
            <person name="Doyle S."/>
        </authorList>
    </citation>
    <scope>NUCLEOTIDE SEQUENCE [LARGE SCALE GENOMIC DNA]</scope>
    <source>
        <strain evidence="4 5">NCTC13149</strain>
    </source>
</reference>
<dbReference type="STRING" id="1122949.GCA_000378725_01597"/>
<evidence type="ECO:0000256" key="2">
    <source>
        <dbReference type="SAM" id="Phobius"/>
    </source>
</evidence>
<feature type="transmembrane region" description="Helical" evidence="2">
    <location>
        <begin position="38"/>
        <end position="57"/>
    </location>
</feature>